<dbReference type="GO" id="GO:0016887">
    <property type="term" value="F:ATP hydrolysis activity"/>
    <property type="evidence" value="ECO:0007669"/>
    <property type="project" value="InterPro"/>
</dbReference>
<evidence type="ECO:0000256" key="8">
    <source>
        <dbReference type="SAM" id="MobiDB-lite"/>
    </source>
</evidence>
<dbReference type="PANTHER" id="PTHR11384">
    <property type="entry name" value="ATP-BINDING CASSETTE, SUB-FAMILY D MEMBER"/>
    <property type="match status" value="1"/>
</dbReference>
<dbReference type="Gene3D" id="3.40.50.300">
    <property type="entry name" value="P-loop containing nucleotide triphosphate hydrolases"/>
    <property type="match status" value="2"/>
</dbReference>
<feature type="compositionally biased region" description="Low complexity" evidence="8">
    <location>
        <begin position="705"/>
        <end position="744"/>
    </location>
</feature>
<keyword evidence="7 9" id="KW-0472">Membrane</keyword>
<keyword evidence="5" id="KW-0067">ATP-binding</keyword>
<dbReference type="SMART" id="SM00382">
    <property type="entry name" value="AAA"/>
    <property type="match status" value="1"/>
</dbReference>
<dbReference type="InterPro" id="IPR003593">
    <property type="entry name" value="AAA+_ATPase"/>
</dbReference>
<dbReference type="InterPro" id="IPR050835">
    <property type="entry name" value="ABC_transporter_sub-D"/>
</dbReference>
<protein>
    <recommendedName>
        <fullName evidence="10">ABC transporter domain-containing protein</fullName>
    </recommendedName>
</protein>
<dbReference type="SUPFAM" id="SSF90123">
    <property type="entry name" value="ABC transporter transmembrane region"/>
    <property type="match status" value="1"/>
</dbReference>
<feature type="transmembrane region" description="Helical" evidence="9">
    <location>
        <begin position="244"/>
        <end position="262"/>
    </location>
</feature>
<dbReference type="InterPro" id="IPR011527">
    <property type="entry name" value="ABC1_TM_dom"/>
</dbReference>
<evidence type="ECO:0000256" key="7">
    <source>
        <dbReference type="ARBA" id="ARBA00023136"/>
    </source>
</evidence>
<keyword evidence="12" id="KW-1185">Reference proteome</keyword>
<dbReference type="GO" id="GO:0042760">
    <property type="term" value="P:very long-chain fatty acid catabolic process"/>
    <property type="evidence" value="ECO:0007669"/>
    <property type="project" value="TreeGrafter"/>
</dbReference>
<keyword evidence="4" id="KW-0547">Nucleotide-binding</keyword>
<comment type="caution">
    <text evidence="11">The sequence shown here is derived from an EMBL/GenBank/DDBJ whole genome shotgun (WGS) entry which is preliminary data.</text>
</comment>
<dbReference type="CDD" id="cd03223">
    <property type="entry name" value="ABCD_peroxisomal_ALDP"/>
    <property type="match status" value="1"/>
</dbReference>
<evidence type="ECO:0000256" key="3">
    <source>
        <dbReference type="ARBA" id="ARBA00022692"/>
    </source>
</evidence>
<evidence type="ECO:0000256" key="6">
    <source>
        <dbReference type="ARBA" id="ARBA00022989"/>
    </source>
</evidence>
<dbReference type="InterPro" id="IPR027417">
    <property type="entry name" value="P-loop_NTPase"/>
</dbReference>
<keyword evidence="3 9" id="KW-0812">Transmembrane</keyword>
<dbReference type="SUPFAM" id="SSF52540">
    <property type="entry name" value="P-loop containing nucleoside triphosphate hydrolases"/>
    <property type="match status" value="2"/>
</dbReference>
<dbReference type="OrthoDB" id="422637at2759"/>
<dbReference type="SUPFAM" id="SSF81995">
    <property type="entry name" value="beta-sandwich domain of Sec23/24"/>
    <property type="match status" value="1"/>
</dbReference>
<dbReference type="Pfam" id="PF00005">
    <property type="entry name" value="ABC_tran"/>
    <property type="match status" value="1"/>
</dbReference>
<proteinExistence type="inferred from homology"/>
<reference evidence="11" key="1">
    <citation type="submission" date="2021-02" db="EMBL/GenBank/DDBJ databases">
        <authorList>
            <person name="Dougan E. K."/>
            <person name="Rhodes N."/>
            <person name="Thang M."/>
            <person name="Chan C."/>
        </authorList>
    </citation>
    <scope>NUCLEOTIDE SEQUENCE</scope>
</reference>
<dbReference type="InterPro" id="IPR036640">
    <property type="entry name" value="ABC1_TM_sf"/>
</dbReference>
<dbReference type="PANTHER" id="PTHR11384:SF59">
    <property type="entry name" value="LYSOSOMAL COBALAMIN TRANSPORTER ABCD4"/>
    <property type="match status" value="1"/>
</dbReference>
<feature type="region of interest" description="Disordered" evidence="8">
    <location>
        <begin position="703"/>
        <end position="779"/>
    </location>
</feature>
<dbReference type="GO" id="GO:0005524">
    <property type="term" value="F:ATP binding"/>
    <property type="evidence" value="ECO:0007669"/>
    <property type="project" value="UniProtKB-KW"/>
</dbReference>
<dbReference type="Pfam" id="PF06472">
    <property type="entry name" value="ABC_membrane_2"/>
    <property type="match status" value="2"/>
</dbReference>
<sequence>MSTGSASAARTAVGRELALQLLPSPAAVLLKWLLLHPWVGLLGRNKRRLLASLLGLLFVRRFLRRGRPSSALALPLQGAEAPREAEGAEASAARPEPPQSQARPSSPLPSVLEILSGQGGKPVGGFELLVTAALCAAGSLVLVKKAELLGLIIARQNDRGLSRRWLVAALQYPLLCVLSTAFYDAAGLMRSRLALKWRRNVTAKLHDLYFTRMRYYRILNESEDVRIPDPDIRICKDVASLTDALASLMISVVNAAVSIVMFSSATVSYRHWSWSLASPGLFLLGLTCIMASEPATRQNVFGALATVEGRFSQTLTRLQLHAQRVFMLQGETFELDQMSGLVEEIRSKSRHKTQIIQFRESVENLFFRTTSASCFLELVANLSCSCMMANDVAKRAAAEGSSLPLDPSVARPWVADEMAIGMRDLHGFYNTCMGMSAAIGALISLQSFGHVTLRVQQLFARLNDLEHGHLDGQESSVFSDEGSVVRFEAVTIQTPTKQVLLEDLSFRVEEGQSLLICGHNGAGKSSIVRCLCNLWPVAAGRIARPGGASQAEESAELNNEIYYLPQKPCNVLGSLSDQLTYPQRFQDGLPEDELRRWLRYVDLEYLVDRTLGSSSISRVVGVSESKDVDWEVLLSMGEQQALSIARLLYHHPRFAILDECTSAVGKVLERRLFEAARELGISCITITHRPALKEHHAQLLQLTGQPQQHQQQQRQYQQQQQHQPQQQQQQQQQQPQQQQQQQQQPQPPCVAEGGPGWQLTDLPSPDGGLPARKPRCKDAAEVHRRMEAYLAAEKSVRRPVVSSSLPAVPDQDTERDFLAKRSAKYQGQSPSGWRACAADVVKKRWPSSASRLWAVLSLGLHTAAERRSALCQLAVMLILVRLRVNLFWRWWRSMTSLMLAGMCGDLALVLAECMTNVFMTGACSLVDQLFRRQGSLLMEDLWASATHRLQRRVLGSGGALLSLGSSGGASSGGIENPVLRLAELREIFGAVLGQLNEVVMPLAQGISFLPSMVRGIGAMSPVMLIANFLCFRGAQLLAPNFPALQARTTELESKFQVLHTRLRTIAEAVAFSGGGSAERRIVEPHLEAVLEHREKSARREVFYNMMVNFFTDYRQLPIWTQRLASVRFAQLNNPLGADGVSPETVISNFLFDRSVQYPQVATQKLVRLAEALSRVDGQCIRCLELIADDVADELVETLEASAKEGALRLKVASLDLVTQRGICLAKDIHFEVEAGMPMVITGPNATGKSLLGSVLLGLYPALGEGCEVQAGSSSSSTRRPSLRTIMPAPQQIYLPLGVLFRQVTYPTSPGPLSPPFECSVELPGAVSEEEVLAHFRPLGAETCRTLLETFGAEDGVAETGGGTGASVVVTFGSLDGLLAAVGRPQDRRLTTAAGQTLDLECDLHGSPLSLRRARACLRAVGVEHLLLREPAA</sequence>
<evidence type="ECO:0000256" key="5">
    <source>
        <dbReference type="ARBA" id="ARBA00022840"/>
    </source>
</evidence>
<gene>
    <name evidence="11" type="ORF">PGLA1383_LOCUS52308</name>
</gene>
<dbReference type="GO" id="GO:0140359">
    <property type="term" value="F:ABC-type transporter activity"/>
    <property type="evidence" value="ECO:0007669"/>
    <property type="project" value="InterPro"/>
</dbReference>
<evidence type="ECO:0000256" key="2">
    <source>
        <dbReference type="ARBA" id="ARBA00022448"/>
    </source>
</evidence>
<evidence type="ECO:0000313" key="11">
    <source>
        <dbReference type="EMBL" id="CAE8636904.1"/>
    </source>
</evidence>
<dbReference type="Proteomes" id="UP000654075">
    <property type="component" value="Unassembled WGS sequence"/>
</dbReference>
<keyword evidence="6 9" id="KW-1133">Transmembrane helix</keyword>
<dbReference type="GO" id="GO:0005324">
    <property type="term" value="F:long-chain fatty acid transmembrane transporter activity"/>
    <property type="evidence" value="ECO:0007669"/>
    <property type="project" value="TreeGrafter"/>
</dbReference>
<evidence type="ECO:0000256" key="9">
    <source>
        <dbReference type="SAM" id="Phobius"/>
    </source>
</evidence>
<comment type="similarity">
    <text evidence="1">Belongs to the ABC transporter superfamily. ABCD family. Peroxisomal fatty acyl CoA transporter (TC 3.A.1.203) subfamily.</text>
</comment>
<dbReference type="GO" id="GO:0007031">
    <property type="term" value="P:peroxisome organization"/>
    <property type="evidence" value="ECO:0007669"/>
    <property type="project" value="TreeGrafter"/>
</dbReference>
<evidence type="ECO:0000256" key="1">
    <source>
        <dbReference type="ARBA" id="ARBA00008575"/>
    </source>
</evidence>
<dbReference type="GO" id="GO:0006635">
    <property type="term" value="P:fatty acid beta-oxidation"/>
    <property type="evidence" value="ECO:0007669"/>
    <property type="project" value="TreeGrafter"/>
</dbReference>
<dbReference type="PROSITE" id="PS50893">
    <property type="entry name" value="ABC_TRANSPORTER_2"/>
    <property type="match status" value="1"/>
</dbReference>
<dbReference type="OMA" id="AYHRRIL"/>
<evidence type="ECO:0000256" key="4">
    <source>
        <dbReference type="ARBA" id="ARBA00022741"/>
    </source>
</evidence>
<dbReference type="EMBL" id="CAJNNV010031570">
    <property type="protein sequence ID" value="CAE8636904.1"/>
    <property type="molecule type" value="Genomic_DNA"/>
</dbReference>
<feature type="region of interest" description="Disordered" evidence="8">
    <location>
        <begin position="76"/>
        <end position="107"/>
    </location>
</feature>
<evidence type="ECO:0000259" key="10">
    <source>
        <dbReference type="PROSITE" id="PS50893"/>
    </source>
</evidence>
<keyword evidence="2" id="KW-0813">Transport</keyword>
<organism evidence="11 12">
    <name type="scientific">Polarella glacialis</name>
    <name type="common">Dinoflagellate</name>
    <dbReference type="NCBI Taxonomy" id="89957"/>
    <lineage>
        <taxon>Eukaryota</taxon>
        <taxon>Sar</taxon>
        <taxon>Alveolata</taxon>
        <taxon>Dinophyceae</taxon>
        <taxon>Suessiales</taxon>
        <taxon>Suessiaceae</taxon>
        <taxon>Polarella</taxon>
    </lineage>
</organism>
<feature type="transmembrane region" description="Helical" evidence="9">
    <location>
        <begin position="164"/>
        <end position="183"/>
    </location>
</feature>
<feature type="domain" description="ABC transporter" evidence="10">
    <location>
        <begin position="485"/>
        <end position="729"/>
    </location>
</feature>
<evidence type="ECO:0000313" key="12">
    <source>
        <dbReference type="Proteomes" id="UP000654075"/>
    </source>
</evidence>
<dbReference type="GO" id="GO:0015910">
    <property type="term" value="P:long-chain fatty acid import into peroxisome"/>
    <property type="evidence" value="ECO:0007669"/>
    <property type="project" value="TreeGrafter"/>
</dbReference>
<accession>A0A813HG65</accession>
<feature type="compositionally biased region" description="Low complexity" evidence="8">
    <location>
        <begin position="88"/>
        <end position="107"/>
    </location>
</feature>
<name>A0A813HG65_POLGL</name>
<dbReference type="Gene3D" id="1.20.1560.10">
    <property type="entry name" value="ABC transporter type 1, transmembrane domain"/>
    <property type="match status" value="1"/>
</dbReference>
<feature type="transmembrane region" description="Helical" evidence="9">
    <location>
        <begin position="274"/>
        <end position="292"/>
    </location>
</feature>
<dbReference type="GO" id="GO:0005778">
    <property type="term" value="C:peroxisomal membrane"/>
    <property type="evidence" value="ECO:0007669"/>
    <property type="project" value="TreeGrafter"/>
</dbReference>
<dbReference type="InterPro" id="IPR003439">
    <property type="entry name" value="ABC_transporter-like_ATP-bd"/>
</dbReference>